<dbReference type="InterPro" id="IPR027417">
    <property type="entry name" value="P-loop_NTPase"/>
</dbReference>
<protein>
    <recommendedName>
        <fullName evidence="3">Sulfotransferase family protein</fullName>
    </recommendedName>
</protein>
<evidence type="ECO:0000313" key="2">
    <source>
        <dbReference type="Proteomes" id="UP001500842"/>
    </source>
</evidence>
<comment type="caution">
    <text evidence="1">The sequence shown here is derived from an EMBL/GenBank/DDBJ whole genome shotgun (WGS) entry which is preliminary data.</text>
</comment>
<accession>A0ABN1ZTU3</accession>
<evidence type="ECO:0000313" key="1">
    <source>
        <dbReference type="EMBL" id="GAA1504207.1"/>
    </source>
</evidence>
<dbReference type="SUPFAM" id="SSF52540">
    <property type="entry name" value="P-loop containing nucleoside triphosphate hydrolases"/>
    <property type="match status" value="1"/>
</dbReference>
<name>A0ABN1ZTU3_9ACTN</name>
<gene>
    <name evidence="1" type="ORF">GCM10009788_04380</name>
</gene>
<sequence length="370" mass="41245">MTTSAALPPGARILHVGPHKTGTTALQSALHQARAELDGQGVRYLSRSRHDASAARWVTRRLVTGSNARAAEERWERIVAGLRGPGVERRLFSSEFLSDATDAQMDEIIERVGREDLWVVVTLRPLARILSSQYQQGLQSGGRREYDEWLRSIFDPGHPRSAPRQFWLRHRHDALVRRWAERIGRSRVVVVVLDPSDRQFLPRTFEDLLGLRAGTLTSQEALENRSLTAAEAEVVRRFNAQYRRLGLRPEAHARMLIDIGAHLKDRVPPPDEPRIVTPDWAIARANEVAREMADGIRELGVDVRGDLAQLTDVPLTGADATVVTTSVDPELAAHLGIGVARGLQRLDAPRPSAPSAGRSLLSRIRARLRR</sequence>
<dbReference type="Proteomes" id="UP001500842">
    <property type="component" value="Unassembled WGS sequence"/>
</dbReference>
<dbReference type="Gene3D" id="3.40.50.300">
    <property type="entry name" value="P-loop containing nucleotide triphosphate hydrolases"/>
    <property type="match status" value="1"/>
</dbReference>
<keyword evidence="2" id="KW-1185">Reference proteome</keyword>
<evidence type="ECO:0008006" key="3">
    <source>
        <dbReference type="Google" id="ProtNLM"/>
    </source>
</evidence>
<dbReference type="RefSeq" id="WP_141005891.1">
    <property type="nucleotide sequence ID" value="NZ_BAAAOR010000004.1"/>
</dbReference>
<organism evidence="1 2">
    <name type="scientific">Nocardioides humi</name>
    <dbReference type="NCBI Taxonomy" id="449461"/>
    <lineage>
        <taxon>Bacteria</taxon>
        <taxon>Bacillati</taxon>
        <taxon>Actinomycetota</taxon>
        <taxon>Actinomycetes</taxon>
        <taxon>Propionibacteriales</taxon>
        <taxon>Nocardioidaceae</taxon>
        <taxon>Nocardioides</taxon>
    </lineage>
</organism>
<dbReference type="EMBL" id="BAAAOR010000004">
    <property type="protein sequence ID" value="GAA1504207.1"/>
    <property type="molecule type" value="Genomic_DNA"/>
</dbReference>
<reference evidence="1 2" key="1">
    <citation type="journal article" date="2019" name="Int. J. Syst. Evol. Microbiol.">
        <title>The Global Catalogue of Microorganisms (GCM) 10K type strain sequencing project: providing services to taxonomists for standard genome sequencing and annotation.</title>
        <authorList>
            <consortium name="The Broad Institute Genomics Platform"/>
            <consortium name="The Broad Institute Genome Sequencing Center for Infectious Disease"/>
            <person name="Wu L."/>
            <person name="Ma J."/>
        </authorList>
    </citation>
    <scope>NUCLEOTIDE SEQUENCE [LARGE SCALE GENOMIC DNA]</scope>
    <source>
        <strain evidence="1 2">JCM 14942</strain>
    </source>
</reference>
<proteinExistence type="predicted"/>